<dbReference type="AlphaFoldDB" id="A0A078MIJ1"/>
<evidence type="ECO:0000313" key="1">
    <source>
        <dbReference type="EMBL" id="CEA07148.1"/>
    </source>
</evidence>
<organism evidence="1">
    <name type="scientific">Arthrobacter saudimassiliensis</name>
    <dbReference type="NCBI Taxonomy" id="1461584"/>
    <lineage>
        <taxon>Bacteria</taxon>
        <taxon>Bacillati</taxon>
        <taxon>Actinomycetota</taxon>
        <taxon>Actinomycetes</taxon>
        <taxon>Micrococcales</taxon>
        <taxon>Micrococcaceae</taxon>
        <taxon>Arthrobacter</taxon>
    </lineage>
</organism>
<protein>
    <recommendedName>
        <fullName evidence="2">Winged helix DNA-binding domain-containing protein</fullName>
    </recommendedName>
</protein>
<dbReference type="EMBL" id="LN483070">
    <property type="protein sequence ID" value="CEA07148.1"/>
    <property type="molecule type" value="Genomic_DNA"/>
</dbReference>
<sequence>MSVNLTAGQARWLRLRSHLLDGSELAPADVVRRAVALQGQDLPAVQRAIAVRSRPGTTVDAVRAAFDAGELVRSWPMRGTLFATTPEHLRALLSFTGERIHRATARRREQLGLSDAVVAHAREVLAEALAVQPLRRAEVLDLWEAAGITTADGRGYHLLMNLSVAGLAHWGAFDETGAEQYLTLTSGAPPEDPDAALAEVVRGFVLARGPVTADDLAWWTKLPKTLLRRAAAHVEDLVEVQVEGTKAWMIGDPAPPEAPAAPDAAAVTLVPGFDEWILGYADRSLVAGPGMLQALVPGGNGVFRPAVLVDGLAVGTWRLKRTGRGAPQPVIELVEPVPARTREAVEAAVAAWPHG</sequence>
<dbReference type="InterPro" id="IPR009351">
    <property type="entry name" value="AlkZ-like"/>
</dbReference>
<dbReference type="PANTHER" id="PTHR38479">
    <property type="entry name" value="LMO0824 PROTEIN"/>
    <property type="match status" value="1"/>
</dbReference>
<gene>
    <name evidence="1" type="ORF">BN1051_00461</name>
</gene>
<evidence type="ECO:0008006" key="2">
    <source>
        <dbReference type="Google" id="ProtNLM"/>
    </source>
</evidence>
<dbReference type="PANTHER" id="PTHR38479:SF2">
    <property type="entry name" value="WINGED HELIX DNA-BINDING DOMAIN-CONTAINING PROTEIN"/>
    <property type="match status" value="1"/>
</dbReference>
<reference evidence="1" key="1">
    <citation type="submission" date="2014-07" db="EMBL/GenBank/DDBJ databases">
        <authorList>
            <person name="Urmite Genomes Urmite Genomes"/>
        </authorList>
    </citation>
    <scope>NUCLEOTIDE SEQUENCE</scope>
    <source>
        <strain evidence="1">11W110_air</strain>
    </source>
</reference>
<dbReference type="PATRIC" id="fig|1461584.3.peg.451"/>
<proteinExistence type="predicted"/>
<dbReference type="Pfam" id="PF06224">
    <property type="entry name" value="AlkZ-like"/>
    <property type="match status" value="1"/>
</dbReference>
<name>A0A078MIJ1_9MICC</name>
<accession>A0A078MIJ1</accession>